<comment type="subcellular location">
    <subcellularLocation>
        <location evidence="1 9">Mitochondrion inner membrane</location>
        <topology evidence="1 9">Single-pass membrane protein</topology>
    </subcellularLocation>
</comment>
<dbReference type="PANTHER" id="PTHR31816">
    <property type="entry name" value="MICOS COMPLEX SUBUNIT MIC13"/>
    <property type="match status" value="1"/>
</dbReference>
<organism evidence="10 11">
    <name type="scientific">Clavelina lepadiformis</name>
    <name type="common">Light-bulb sea squirt</name>
    <name type="synonym">Ascidia lepadiformis</name>
    <dbReference type="NCBI Taxonomy" id="159417"/>
    <lineage>
        <taxon>Eukaryota</taxon>
        <taxon>Metazoa</taxon>
        <taxon>Chordata</taxon>
        <taxon>Tunicata</taxon>
        <taxon>Ascidiacea</taxon>
        <taxon>Aplousobranchia</taxon>
        <taxon>Clavelinidae</taxon>
        <taxon>Clavelina</taxon>
    </lineage>
</organism>
<accession>A0ABP0F989</accession>
<sequence>MALAKILKFGAKLGLFGGAIYLTTANGVWGNNSEQSIKSLQKFGENVDAHLGGSYLTQAKVPSVELNLSEKWNYGVSKSLDFMADVPEKVTTGCKNGINYVADQWK</sequence>
<evidence type="ECO:0000256" key="2">
    <source>
        <dbReference type="ARBA" id="ARBA00006771"/>
    </source>
</evidence>
<name>A0ABP0F989_CLALP</name>
<evidence type="ECO:0000256" key="1">
    <source>
        <dbReference type="ARBA" id="ARBA00004434"/>
    </source>
</evidence>
<evidence type="ECO:0000256" key="9">
    <source>
        <dbReference type="RuleBase" id="RU363009"/>
    </source>
</evidence>
<evidence type="ECO:0000256" key="4">
    <source>
        <dbReference type="ARBA" id="ARBA00022692"/>
    </source>
</evidence>
<evidence type="ECO:0000256" key="5">
    <source>
        <dbReference type="ARBA" id="ARBA00022792"/>
    </source>
</evidence>
<reference evidence="10 11" key="1">
    <citation type="submission" date="2024-02" db="EMBL/GenBank/DDBJ databases">
        <authorList>
            <person name="Daric V."/>
            <person name="Darras S."/>
        </authorList>
    </citation>
    <scope>NUCLEOTIDE SEQUENCE [LARGE SCALE GENOMIC DNA]</scope>
</reference>
<keyword evidence="11" id="KW-1185">Reference proteome</keyword>
<gene>
    <name evidence="10" type="ORF">CVLEPA_LOCUS4419</name>
</gene>
<dbReference type="InterPro" id="IPR026769">
    <property type="entry name" value="Mic13"/>
</dbReference>
<dbReference type="Pfam" id="PF15884">
    <property type="entry name" value="QIL1"/>
    <property type="match status" value="1"/>
</dbReference>
<comment type="subunit">
    <text evidence="9">Component of the mitochondrial contact site and cristae organizing system (MICOS) complex.</text>
</comment>
<protein>
    <recommendedName>
        <fullName evidence="3 9">MICOS complex subunit MIC13</fullName>
    </recommendedName>
</protein>
<keyword evidence="5 9" id="KW-0999">Mitochondrion inner membrane</keyword>
<keyword evidence="7 9" id="KW-0496">Mitochondrion</keyword>
<proteinExistence type="inferred from homology"/>
<dbReference type="Proteomes" id="UP001642483">
    <property type="component" value="Unassembled WGS sequence"/>
</dbReference>
<evidence type="ECO:0000313" key="11">
    <source>
        <dbReference type="Proteomes" id="UP001642483"/>
    </source>
</evidence>
<evidence type="ECO:0000256" key="7">
    <source>
        <dbReference type="ARBA" id="ARBA00023128"/>
    </source>
</evidence>
<dbReference type="PANTHER" id="PTHR31816:SF3">
    <property type="entry name" value="MICOS COMPLEX SUBUNIT MIC13"/>
    <property type="match status" value="1"/>
</dbReference>
<evidence type="ECO:0000256" key="8">
    <source>
        <dbReference type="ARBA" id="ARBA00023136"/>
    </source>
</evidence>
<comment type="caution">
    <text evidence="10">The sequence shown here is derived from an EMBL/GenBank/DDBJ whole genome shotgun (WGS) entry which is preliminary data.</text>
</comment>
<evidence type="ECO:0000313" key="10">
    <source>
        <dbReference type="EMBL" id="CAK8674752.1"/>
    </source>
</evidence>
<comment type="similarity">
    <text evidence="2 9">Belongs to the MICOS complex subunit Mic13 family.</text>
</comment>
<keyword evidence="8" id="KW-0472">Membrane</keyword>
<evidence type="ECO:0000256" key="3">
    <source>
        <dbReference type="ARBA" id="ARBA00018172"/>
    </source>
</evidence>
<comment type="function">
    <text evidence="9">Component of the MICOS complex, a large protein complex of the mitochondrial inner membrane that plays crucial roles in the maintenance of crista junctions, inner membrane architecture, and formation of contact sites to the outer membrane.</text>
</comment>
<dbReference type="EMBL" id="CAWYQH010000013">
    <property type="protein sequence ID" value="CAK8674752.1"/>
    <property type="molecule type" value="Genomic_DNA"/>
</dbReference>
<keyword evidence="6" id="KW-1133">Transmembrane helix</keyword>
<evidence type="ECO:0000256" key="6">
    <source>
        <dbReference type="ARBA" id="ARBA00022989"/>
    </source>
</evidence>
<keyword evidence="4" id="KW-0812">Transmembrane</keyword>